<evidence type="ECO:0000259" key="7">
    <source>
        <dbReference type="Pfam" id="PF02687"/>
    </source>
</evidence>
<evidence type="ECO:0000256" key="2">
    <source>
        <dbReference type="ARBA" id="ARBA00022475"/>
    </source>
</evidence>
<sequence length="639" mass="74546">MSFSEIAFKMFKANVKKYRLFILCNLASIAVLYSFISISLDKEFMNPSIVDPMISGNIYAPIFFQVAFMIIFIPYSQSVFMKSRERYYGILLSLGMTENEVKKSVLIENLVLYIVSLISGLILGTVLSIFFLAFIHNVIGINSINVTINFLSYGVTTIYVVSIFLISFIVNFCIMIKRTIYDKIKSSEKAERGSHNSIILSWIGIVITILSFVVMVIFYSRNKNIRLPSLLFCIIGSLLIFFNGEVLIEYFQNKNYKKYIKRIFLFSDIKYYYGKNKKIFFANTWIFFVLLFFIELSIVGYSNSINNSITYHPFHMVYAEIKDDFKPLPENEIVSIARKYNNSITKKETVKFVRNKVFTIFSVDDVNRVLKRNYKVQSKSYIYLHPYDRNDGYEHEDINSNPSSIRIKSKEGTKKFAIQKTVVDPLLGQINAVSSNIVLVNKEDYKWIRLKGIDYFLKGKLHLYNFSNWRDSNTIVNDISKKLYKSNNIRKSDRFFKTSSRIKAYDTALKSSNFLNFLLIYVCIFLYCSTIITIHFKLQMEYEDEKKKCFSLHRIGIEKIEIKKMVFQKILMIYVVPLVYAVVINSLYICYIFNPKTYGSIGIIGAIITSLILLLIQLIVCKLYSNIYYKKIIFELDLN</sequence>
<feature type="transmembrane region" description="Helical" evidence="6">
    <location>
        <begin position="600"/>
        <end position="621"/>
    </location>
</feature>
<proteinExistence type="inferred from homology"/>
<evidence type="ECO:0000256" key="3">
    <source>
        <dbReference type="ARBA" id="ARBA00022692"/>
    </source>
</evidence>
<dbReference type="PANTHER" id="PTHR46795:SF3">
    <property type="entry name" value="ABC TRANSPORTER PERMEASE"/>
    <property type="match status" value="1"/>
</dbReference>
<feature type="transmembrane region" description="Helical" evidence="6">
    <location>
        <begin position="20"/>
        <end position="38"/>
    </location>
</feature>
<keyword evidence="4 6" id="KW-1133">Transmembrane helix</keyword>
<accession>A0ABN1JLL3</accession>
<comment type="similarity">
    <text evidence="6">Belongs to the ABC-4 integral membrane protein family.</text>
</comment>
<name>A0ABN1JLL3_9CLOT</name>
<dbReference type="InterPro" id="IPR003838">
    <property type="entry name" value="ABC3_permease_C"/>
</dbReference>
<keyword evidence="6" id="KW-0813">Transport</keyword>
<dbReference type="Proteomes" id="UP001501510">
    <property type="component" value="Unassembled WGS sequence"/>
</dbReference>
<evidence type="ECO:0000256" key="5">
    <source>
        <dbReference type="ARBA" id="ARBA00023136"/>
    </source>
</evidence>
<keyword evidence="9" id="KW-1185">Reference proteome</keyword>
<evidence type="ECO:0000313" key="9">
    <source>
        <dbReference type="Proteomes" id="UP001501510"/>
    </source>
</evidence>
<dbReference type="PIRSF" id="PIRSF018968">
    <property type="entry name" value="ABC_permease_BceB"/>
    <property type="match status" value="1"/>
</dbReference>
<dbReference type="InterPro" id="IPR027022">
    <property type="entry name" value="ABC_permease_BceB-typ"/>
</dbReference>
<evidence type="ECO:0000313" key="8">
    <source>
        <dbReference type="EMBL" id="GAA0742273.1"/>
    </source>
</evidence>
<protein>
    <recommendedName>
        <fullName evidence="7">ABC3 transporter permease C-terminal domain-containing protein</fullName>
    </recommendedName>
</protein>
<evidence type="ECO:0000256" key="4">
    <source>
        <dbReference type="ARBA" id="ARBA00022989"/>
    </source>
</evidence>
<feature type="transmembrane region" description="Helical" evidence="6">
    <location>
        <begin position="110"/>
        <end position="135"/>
    </location>
</feature>
<feature type="transmembrane region" description="Helical" evidence="6">
    <location>
        <begin position="514"/>
        <end position="538"/>
    </location>
</feature>
<comment type="subcellular location">
    <subcellularLocation>
        <location evidence="1 6">Cell membrane</location>
        <topology evidence="1 6">Multi-pass membrane protein</topology>
    </subcellularLocation>
</comment>
<keyword evidence="2 6" id="KW-1003">Cell membrane</keyword>
<comment type="caution">
    <text evidence="8">The sequence shown here is derived from an EMBL/GenBank/DDBJ whole genome shotgun (WGS) entry which is preliminary data.</text>
</comment>
<reference evidence="8 9" key="1">
    <citation type="journal article" date="2019" name="Int. J. Syst. Evol. Microbiol.">
        <title>The Global Catalogue of Microorganisms (GCM) 10K type strain sequencing project: providing services to taxonomists for standard genome sequencing and annotation.</title>
        <authorList>
            <consortium name="The Broad Institute Genomics Platform"/>
            <consortium name="The Broad Institute Genome Sequencing Center for Infectious Disease"/>
            <person name="Wu L."/>
            <person name="Ma J."/>
        </authorList>
    </citation>
    <scope>NUCLEOTIDE SEQUENCE [LARGE SCALE GENOMIC DNA]</scope>
    <source>
        <strain evidence="8 9">JCM 1407</strain>
    </source>
</reference>
<feature type="transmembrane region" description="Helical" evidence="6">
    <location>
        <begin position="225"/>
        <end position="248"/>
    </location>
</feature>
<dbReference type="EMBL" id="BAAACG010000010">
    <property type="protein sequence ID" value="GAA0742273.1"/>
    <property type="molecule type" value="Genomic_DNA"/>
</dbReference>
<gene>
    <name evidence="8" type="ORF">GCM10008906_24540</name>
</gene>
<feature type="transmembrane region" description="Helical" evidence="6">
    <location>
        <begin position="58"/>
        <end position="76"/>
    </location>
</feature>
<feature type="domain" description="ABC3 transporter permease C-terminal" evidence="7">
    <location>
        <begin position="62"/>
        <end position="174"/>
    </location>
</feature>
<feature type="transmembrane region" description="Helical" evidence="6">
    <location>
        <begin position="279"/>
        <end position="301"/>
    </location>
</feature>
<dbReference type="InterPro" id="IPR052536">
    <property type="entry name" value="ABC-4_Integral_Memb_Prot"/>
</dbReference>
<feature type="transmembrane region" description="Helical" evidence="6">
    <location>
        <begin position="571"/>
        <end position="594"/>
    </location>
</feature>
<dbReference type="RefSeq" id="WP_343761935.1">
    <property type="nucleotide sequence ID" value="NZ_BAAACG010000010.1"/>
</dbReference>
<dbReference type="PANTHER" id="PTHR46795">
    <property type="entry name" value="ABC TRANSPORTER PERMEASE-RELATED-RELATED"/>
    <property type="match status" value="1"/>
</dbReference>
<feature type="transmembrane region" description="Helical" evidence="6">
    <location>
        <begin position="155"/>
        <end position="176"/>
    </location>
</feature>
<keyword evidence="5 6" id="KW-0472">Membrane</keyword>
<keyword evidence="3 6" id="KW-0812">Transmembrane</keyword>
<evidence type="ECO:0000256" key="6">
    <source>
        <dbReference type="PIRNR" id="PIRNR018968"/>
    </source>
</evidence>
<feature type="transmembrane region" description="Helical" evidence="6">
    <location>
        <begin position="197"/>
        <end position="219"/>
    </location>
</feature>
<evidence type="ECO:0000256" key="1">
    <source>
        <dbReference type="ARBA" id="ARBA00004651"/>
    </source>
</evidence>
<dbReference type="Pfam" id="PF02687">
    <property type="entry name" value="FtsX"/>
    <property type="match status" value="1"/>
</dbReference>
<organism evidence="8 9">
    <name type="scientific">Clostridium oceanicum</name>
    <dbReference type="NCBI Taxonomy" id="1543"/>
    <lineage>
        <taxon>Bacteria</taxon>
        <taxon>Bacillati</taxon>
        <taxon>Bacillota</taxon>
        <taxon>Clostridia</taxon>
        <taxon>Eubacteriales</taxon>
        <taxon>Clostridiaceae</taxon>
        <taxon>Clostridium</taxon>
    </lineage>
</organism>